<organism evidence="1 2">
    <name type="scientific">Naganishia friedmannii</name>
    <dbReference type="NCBI Taxonomy" id="89922"/>
    <lineage>
        <taxon>Eukaryota</taxon>
        <taxon>Fungi</taxon>
        <taxon>Dikarya</taxon>
        <taxon>Basidiomycota</taxon>
        <taxon>Agaricomycotina</taxon>
        <taxon>Tremellomycetes</taxon>
        <taxon>Filobasidiales</taxon>
        <taxon>Filobasidiaceae</taxon>
        <taxon>Naganishia</taxon>
    </lineage>
</organism>
<accession>A0ACC2VY54</accession>
<sequence length="400" mass="42797">MRLTLALGLLLGNLSAILTSAATLPARSNDDNNGLAKGHTKNQPWTNWVSTWVSMPQLTEPANLPPAPFNGSTGVFADTSIRQSLKVTAGGSSFRLRFSNVFGVNNLDITAVSVARPGNGSVGTTSVDSRTLTAVTFSGNSSFSVPDGAQVVSDPINWPLSDDGTLSITTYLAKGQSGFSITSHPGSRTSSYLLSGNHVNDQDFTGGVRTDHWNDRWPDQFYERINTAKKPLSVLNQAAGGNRILADGLGPNALGRIDRDVLAQTGVNYAILFEGVNDIGTAAPNAVDQNATVARVISAFEQISTRLHAQRKYAYIATITPFGNNSYDDGYYRENSRLAINSWIRSNTAFDAVLDFDAAVRDPANMTRILPAYDSGDGLHMNPTGYGAIAASIPLDLFCW</sequence>
<evidence type="ECO:0000313" key="1">
    <source>
        <dbReference type="EMBL" id="KAJ9103797.1"/>
    </source>
</evidence>
<gene>
    <name evidence="1" type="ORF">QFC21_002259</name>
</gene>
<keyword evidence="2" id="KW-1185">Reference proteome</keyword>
<evidence type="ECO:0000313" key="2">
    <source>
        <dbReference type="Proteomes" id="UP001227268"/>
    </source>
</evidence>
<dbReference type="EMBL" id="JASBWT010000006">
    <property type="protein sequence ID" value="KAJ9103797.1"/>
    <property type="molecule type" value="Genomic_DNA"/>
</dbReference>
<protein>
    <submittedName>
        <fullName evidence="1">Uncharacterized protein</fullName>
    </submittedName>
</protein>
<proteinExistence type="predicted"/>
<name>A0ACC2VY54_9TREE</name>
<reference evidence="1" key="1">
    <citation type="submission" date="2023-04" db="EMBL/GenBank/DDBJ databases">
        <title>Draft Genome sequencing of Naganishia species isolated from polar environments using Oxford Nanopore Technology.</title>
        <authorList>
            <person name="Leo P."/>
            <person name="Venkateswaran K."/>
        </authorList>
    </citation>
    <scope>NUCLEOTIDE SEQUENCE</scope>
    <source>
        <strain evidence="1">MNA-CCFEE 5423</strain>
    </source>
</reference>
<comment type="caution">
    <text evidence="1">The sequence shown here is derived from an EMBL/GenBank/DDBJ whole genome shotgun (WGS) entry which is preliminary data.</text>
</comment>
<dbReference type="Proteomes" id="UP001227268">
    <property type="component" value="Unassembled WGS sequence"/>
</dbReference>